<dbReference type="PROSITE" id="PS51724">
    <property type="entry name" value="SPOR"/>
    <property type="match status" value="1"/>
</dbReference>
<comment type="caution">
    <text evidence="3">The sequence shown here is derived from an EMBL/GenBank/DDBJ whole genome shotgun (WGS) entry which is preliminary data.</text>
</comment>
<dbReference type="InterPro" id="IPR007730">
    <property type="entry name" value="SPOR-like_dom"/>
</dbReference>
<organism evidence="3 4">
    <name type="scientific">Hyphobacterium marinum</name>
    <dbReference type="NCBI Taxonomy" id="3116574"/>
    <lineage>
        <taxon>Bacteria</taxon>
        <taxon>Pseudomonadati</taxon>
        <taxon>Pseudomonadota</taxon>
        <taxon>Alphaproteobacteria</taxon>
        <taxon>Maricaulales</taxon>
        <taxon>Maricaulaceae</taxon>
        <taxon>Hyphobacterium</taxon>
    </lineage>
</organism>
<dbReference type="RefSeq" id="WP_330196395.1">
    <property type="nucleotide sequence ID" value="NZ_JAZDRO010000003.1"/>
</dbReference>
<reference evidence="3 4" key="1">
    <citation type="submission" date="2024-01" db="EMBL/GenBank/DDBJ databases">
        <title>Hyphobacterium bacterium isolated from marine sediment.</title>
        <authorList>
            <person name="Zhao S."/>
        </authorList>
    </citation>
    <scope>NUCLEOTIDE SEQUENCE [LARGE SCALE GENOMIC DNA]</scope>
    <source>
        <strain evidence="3 4">Y60-23</strain>
    </source>
</reference>
<keyword evidence="4" id="KW-1185">Reference proteome</keyword>
<name>A0ABU7LZ77_9PROT</name>
<keyword evidence="1" id="KW-0732">Signal</keyword>
<proteinExistence type="predicted"/>
<sequence>MNWRFAFALLILPLAACATTSPFGGSSAMPESATEPVAEAVEPVVQDAAVVIDPEPLPDMTGARSLFHAIHIASYRGEDTARSGWQTLSAMFPEALNGLAPRVEGVDIPGQGFFLRLKAGPFYSASEADAACAPFRAAGVWCVPVDFTGETLAMTGE</sequence>
<dbReference type="EMBL" id="JAZDRO010000003">
    <property type="protein sequence ID" value="MEE2566844.1"/>
    <property type="molecule type" value="Genomic_DNA"/>
</dbReference>
<feature type="domain" description="SPOR" evidence="2">
    <location>
        <begin position="62"/>
        <end position="148"/>
    </location>
</feature>
<dbReference type="Gene3D" id="3.30.70.1070">
    <property type="entry name" value="Sporulation related repeat"/>
    <property type="match status" value="1"/>
</dbReference>
<evidence type="ECO:0000313" key="3">
    <source>
        <dbReference type="EMBL" id="MEE2566844.1"/>
    </source>
</evidence>
<accession>A0ABU7LZ77</accession>
<dbReference type="SUPFAM" id="SSF110997">
    <property type="entry name" value="Sporulation related repeat"/>
    <property type="match status" value="1"/>
</dbReference>
<protein>
    <submittedName>
        <fullName evidence="3">SPOR domain-containing protein</fullName>
    </submittedName>
</protein>
<evidence type="ECO:0000256" key="1">
    <source>
        <dbReference type="SAM" id="SignalP"/>
    </source>
</evidence>
<dbReference type="Proteomes" id="UP001310692">
    <property type="component" value="Unassembled WGS sequence"/>
</dbReference>
<dbReference type="InterPro" id="IPR036680">
    <property type="entry name" value="SPOR-like_sf"/>
</dbReference>
<feature type="signal peptide" evidence="1">
    <location>
        <begin position="1"/>
        <end position="18"/>
    </location>
</feature>
<gene>
    <name evidence="3" type="ORF">V0U35_09140</name>
</gene>
<evidence type="ECO:0000313" key="4">
    <source>
        <dbReference type="Proteomes" id="UP001310692"/>
    </source>
</evidence>
<evidence type="ECO:0000259" key="2">
    <source>
        <dbReference type="PROSITE" id="PS51724"/>
    </source>
</evidence>
<feature type="chain" id="PRO_5045610539" evidence="1">
    <location>
        <begin position="19"/>
        <end position="157"/>
    </location>
</feature>
<dbReference type="Pfam" id="PF05036">
    <property type="entry name" value="SPOR"/>
    <property type="match status" value="1"/>
</dbReference>